<evidence type="ECO:0000313" key="6">
    <source>
        <dbReference type="Proteomes" id="UP001331515"/>
    </source>
</evidence>
<dbReference type="InterPro" id="IPR052739">
    <property type="entry name" value="FAAH2"/>
</dbReference>
<dbReference type="PANTHER" id="PTHR43372">
    <property type="entry name" value="FATTY-ACID AMIDE HYDROLASE"/>
    <property type="match status" value="1"/>
</dbReference>
<dbReference type="SUPFAM" id="SSF75304">
    <property type="entry name" value="Amidase signature (AS) enzymes"/>
    <property type="match status" value="1"/>
</dbReference>
<sequence>MGSLIIEAVTPLQTAVALSVCGPHCRQKHILLRGGVTGGDPSRVSPSRRDDHGRTTADSPSSPRGANMALRRLEKAQVWLFKAVMGLLFMLFRLLSPRSTSMPGKKLPPVSDPLLLASATQLAKKIRRKEVSSVEVVRAYIDRIQEVNPFVNAVIKDRFDAALLEASQVDKLIEEETGGEEVLEDRLPLLGVPLSVKESFALQGMPFTTGLVSRRGVVATVDAPPVALLKRAGAIPLGVTNTPELCMWSETHNHLSGITNNPYDLERIVGGSSGGEGSILGAAGAVIGVGSDIGGSIRMPCFFNGIFGHKTTPGVVSPDNQYPPPTGRQSEYVSSGPMCRYAEDLLPMLKIMAGPKAHMLSLNTKVELKKLRFFTIPHDGGSPMTFPISKDLLDIQRKVVQRLEADLGVEVQEVNFPELRYSFQIWNTYMGLPDEKGKPPQAFSELMGEPGRPIWPLWELLKWMVGKSEHTMAAIGLALIEMTHPKPSPFILQQKEKLQKKVDELLGTDGVFLYPTHPRVAPKHHHPLFRPFDFAYTAIINILGLPVTQCPLGLNEEGLPLGLQVVAGKLQDHLTLEVAVFLEKTFGGWRDPGAK</sequence>
<dbReference type="Proteomes" id="UP001331515">
    <property type="component" value="Unassembled WGS sequence"/>
</dbReference>
<evidence type="ECO:0000256" key="2">
    <source>
        <dbReference type="SAM" id="MobiDB-lite"/>
    </source>
</evidence>
<keyword evidence="3" id="KW-1133">Transmembrane helix</keyword>
<organism evidence="5 6">
    <name type="scientific">Champsocephalus gunnari</name>
    <name type="common">Mackerel icefish</name>
    <dbReference type="NCBI Taxonomy" id="52237"/>
    <lineage>
        <taxon>Eukaryota</taxon>
        <taxon>Metazoa</taxon>
        <taxon>Chordata</taxon>
        <taxon>Craniata</taxon>
        <taxon>Vertebrata</taxon>
        <taxon>Euteleostomi</taxon>
        <taxon>Actinopterygii</taxon>
        <taxon>Neopterygii</taxon>
        <taxon>Teleostei</taxon>
        <taxon>Neoteleostei</taxon>
        <taxon>Acanthomorphata</taxon>
        <taxon>Eupercaria</taxon>
        <taxon>Perciformes</taxon>
        <taxon>Notothenioidei</taxon>
        <taxon>Channichthyidae</taxon>
        <taxon>Champsocephalus</taxon>
    </lineage>
</organism>
<protein>
    <recommendedName>
        <fullName evidence="4">Amidase domain-containing protein</fullName>
    </recommendedName>
</protein>
<dbReference type="InterPro" id="IPR020556">
    <property type="entry name" value="Amidase_CS"/>
</dbReference>
<keyword evidence="3" id="KW-0472">Membrane</keyword>
<dbReference type="EMBL" id="JAURVH010001535">
    <property type="protein sequence ID" value="KAK5893415.1"/>
    <property type="molecule type" value="Genomic_DNA"/>
</dbReference>
<keyword evidence="6" id="KW-1185">Reference proteome</keyword>
<dbReference type="InterPro" id="IPR036928">
    <property type="entry name" value="AS_sf"/>
</dbReference>
<evidence type="ECO:0000313" key="5">
    <source>
        <dbReference type="EMBL" id="KAK5893415.1"/>
    </source>
</evidence>
<evidence type="ECO:0000256" key="3">
    <source>
        <dbReference type="SAM" id="Phobius"/>
    </source>
</evidence>
<reference evidence="5 6" key="1">
    <citation type="journal article" date="2023" name="Mol. Biol. Evol.">
        <title>Genomics of Secondarily Temperate Adaptation in the Only Non-Antarctic Icefish.</title>
        <authorList>
            <person name="Rivera-Colon A.G."/>
            <person name="Rayamajhi N."/>
            <person name="Minhas B.F."/>
            <person name="Madrigal G."/>
            <person name="Bilyk K.T."/>
            <person name="Yoon V."/>
            <person name="Hune M."/>
            <person name="Gregory S."/>
            <person name="Cheng C.H.C."/>
            <person name="Catchen J.M."/>
        </authorList>
    </citation>
    <scope>NUCLEOTIDE SEQUENCE [LARGE SCALE GENOMIC DNA]</scope>
    <source>
        <tissue evidence="5">White muscle</tissue>
    </source>
</reference>
<evidence type="ECO:0000256" key="1">
    <source>
        <dbReference type="ARBA" id="ARBA00009199"/>
    </source>
</evidence>
<feature type="region of interest" description="Disordered" evidence="2">
    <location>
        <begin position="32"/>
        <end position="66"/>
    </location>
</feature>
<proteinExistence type="inferred from homology"/>
<name>A0AAN8C055_CHAGU</name>
<evidence type="ECO:0000259" key="4">
    <source>
        <dbReference type="Pfam" id="PF01425"/>
    </source>
</evidence>
<dbReference type="InterPro" id="IPR023631">
    <property type="entry name" value="Amidase_dom"/>
</dbReference>
<dbReference type="Gene3D" id="3.90.1300.10">
    <property type="entry name" value="Amidase signature (AS) domain"/>
    <property type="match status" value="1"/>
</dbReference>
<dbReference type="PANTHER" id="PTHR43372:SF4">
    <property type="entry name" value="FATTY-ACID AMIDE HYDROLASE 2"/>
    <property type="match status" value="1"/>
</dbReference>
<dbReference type="PROSITE" id="PS00571">
    <property type="entry name" value="AMIDASES"/>
    <property type="match status" value="1"/>
</dbReference>
<dbReference type="Pfam" id="PF01425">
    <property type="entry name" value="Amidase"/>
    <property type="match status" value="1"/>
</dbReference>
<feature type="domain" description="Amidase" evidence="4">
    <location>
        <begin position="135"/>
        <end position="576"/>
    </location>
</feature>
<dbReference type="GO" id="GO:0012505">
    <property type="term" value="C:endomembrane system"/>
    <property type="evidence" value="ECO:0007669"/>
    <property type="project" value="TreeGrafter"/>
</dbReference>
<dbReference type="AlphaFoldDB" id="A0AAN8C055"/>
<accession>A0AAN8C055</accession>
<feature type="transmembrane region" description="Helical" evidence="3">
    <location>
        <begin position="78"/>
        <end position="96"/>
    </location>
</feature>
<comment type="caution">
    <text evidence="5">The sequence shown here is derived from an EMBL/GenBank/DDBJ whole genome shotgun (WGS) entry which is preliminary data.</text>
</comment>
<gene>
    <name evidence="5" type="ORF">CgunFtcFv8_006288</name>
</gene>
<comment type="similarity">
    <text evidence="1">Belongs to the amidase family.</text>
</comment>
<keyword evidence="3" id="KW-0812">Transmembrane</keyword>